<gene>
    <name evidence="2" type="ORF">HGA08_14670</name>
</gene>
<evidence type="ECO:0000313" key="2">
    <source>
        <dbReference type="EMBL" id="NKY51465.1"/>
    </source>
</evidence>
<evidence type="ECO:0000313" key="3">
    <source>
        <dbReference type="Proteomes" id="UP000565711"/>
    </source>
</evidence>
<comment type="caution">
    <text evidence="2">The sequence shown here is derived from an EMBL/GenBank/DDBJ whole genome shotgun (WGS) entry which is preliminary data.</text>
</comment>
<proteinExistence type="predicted"/>
<protein>
    <submittedName>
        <fullName evidence="2">DUF1269 domain-containing protein</fullName>
    </submittedName>
</protein>
<dbReference type="Proteomes" id="UP000565711">
    <property type="component" value="Unassembled WGS sequence"/>
</dbReference>
<accession>A0A846Y057</accession>
<keyword evidence="1" id="KW-0812">Transmembrane</keyword>
<keyword evidence="1" id="KW-1133">Transmembrane helix</keyword>
<reference evidence="2 3" key="1">
    <citation type="submission" date="2020-04" db="EMBL/GenBank/DDBJ databases">
        <title>MicrobeNet Type strains.</title>
        <authorList>
            <person name="Nicholson A.C."/>
        </authorList>
    </citation>
    <scope>NUCLEOTIDE SEQUENCE [LARGE SCALE GENOMIC DNA]</scope>
    <source>
        <strain evidence="2 3">JCM 12354</strain>
    </source>
</reference>
<feature type="transmembrane region" description="Helical" evidence="1">
    <location>
        <begin position="67"/>
        <end position="87"/>
    </location>
</feature>
<dbReference type="Pfam" id="PF06897">
    <property type="entry name" value="DUF1269"/>
    <property type="match status" value="1"/>
</dbReference>
<keyword evidence="1" id="KW-0472">Membrane</keyword>
<dbReference type="AlphaFoldDB" id="A0A846Y057"/>
<keyword evidence="3" id="KW-1185">Reference proteome</keyword>
<dbReference type="InterPro" id="IPR009200">
    <property type="entry name" value="DUF1269_membrane"/>
</dbReference>
<name>A0A846Y057_9NOCA</name>
<evidence type="ECO:0000256" key="1">
    <source>
        <dbReference type="SAM" id="Phobius"/>
    </source>
</evidence>
<sequence length="162" mass="17460">MAATLTVWRFPTDTGADTAVHTLQELQAERLITVHDAAVVSWAEGAPKPKTAQHNKFSRLGALSGSFWGLLFGIIFFVPLIGTAVGAGMGALSGALTDVGIDKSFIARVREQVTPGTSALFVLTSDAVLDRVHDRFHGQHPELVSTNMSLEQEDRLRSVFTD</sequence>
<dbReference type="RefSeq" id="WP_067881876.1">
    <property type="nucleotide sequence ID" value="NZ_JAAXOP010000007.1"/>
</dbReference>
<organism evidence="2 3">
    <name type="scientific">Nocardia vermiculata</name>
    <dbReference type="NCBI Taxonomy" id="257274"/>
    <lineage>
        <taxon>Bacteria</taxon>
        <taxon>Bacillati</taxon>
        <taxon>Actinomycetota</taxon>
        <taxon>Actinomycetes</taxon>
        <taxon>Mycobacteriales</taxon>
        <taxon>Nocardiaceae</taxon>
        <taxon>Nocardia</taxon>
    </lineage>
</organism>
<dbReference type="EMBL" id="JAAXOP010000007">
    <property type="protein sequence ID" value="NKY51465.1"/>
    <property type="molecule type" value="Genomic_DNA"/>
</dbReference>